<dbReference type="EMBL" id="CZAL01000003">
    <property type="protein sequence ID" value="CUO92433.1"/>
    <property type="molecule type" value="Genomic_DNA"/>
</dbReference>
<protein>
    <submittedName>
        <fullName evidence="2">Uncharacterized protein</fullName>
    </submittedName>
</protein>
<dbReference type="Proteomes" id="UP000095706">
    <property type="component" value="Unassembled WGS sequence"/>
</dbReference>
<evidence type="ECO:0000313" key="1">
    <source>
        <dbReference type="EMBL" id="CUN98151.1"/>
    </source>
</evidence>
<reference evidence="3 4" key="1">
    <citation type="submission" date="2015-09" db="EMBL/GenBank/DDBJ databases">
        <authorList>
            <consortium name="Pathogen Informatics"/>
        </authorList>
    </citation>
    <scope>NUCLEOTIDE SEQUENCE [LARGE SCALE GENOMIC DNA]</scope>
    <source>
        <strain evidence="1 3">2789STDY5608849</strain>
        <strain evidence="2 4">2789STDY5834885</strain>
    </source>
</reference>
<dbReference type="AlphaFoldDB" id="A0A174IYD5"/>
<name>A0A174IYD5_9FIRM</name>
<gene>
    <name evidence="1" type="ORF">ERS852406_01050</name>
    <name evidence="2" type="ORF">ERS852498_00829</name>
</gene>
<evidence type="ECO:0000313" key="3">
    <source>
        <dbReference type="Proteomes" id="UP000095706"/>
    </source>
</evidence>
<dbReference type="EMBL" id="CYYV01000004">
    <property type="protein sequence ID" value="CUN98151.1"/>
    <property type="molecule type" value="Genomic_DNA"/>
</dbReference>
<proteinExistence type="predicted"/>
<sequence>MKKTLKKKEHKGRNNVSVYANGPCSCTCFSTCGSAYVQKAQAQNQLYTSVFGSNANH</sequence>
<accession>A0A174IYD5</accession>
<evidence type="ECO:0000313" key="2">
    <source>
        <dbReference type="EMBL" id="CUO92433.1"/>
    </source>
</evidence>
<evidence type="ECO:0000313" key="4">
    <source>
        <dbReference type="Proteomes" id="UP000095709"/>
    </source>
</evidence>
<organism evidence="2 4">
    <name type="scientific">Fusicatenibacter saccharivorans</name>
    <dbReference type="NCBI Taxonomy" id="1150298"/>
    <lineage>
        <taxon>Bacteria</taxon>
        <taxon>Bacillati</taxon>
        <taxon>Bacillota</taxon>
        <taxon>Clostridia</taxon>
        <taxon>Lachnospirales</taxon>
        <taxon>Lachnospiraceae</taxon>
        <taxon>Fusicatenibacter</taxon>
    </lineage>
</organism>
<dbReference type="Proteomes" id="UP000095709">
    <property type="component" value="Unassembled WGS sequence"/>
</dbReference>